<keyword evidence="2" id="KW-1185">Reference proteome</keyword>
<dbReference type="OrthoDB" id="10440970at2759"/>
<name>A0A7D9HP63_PARCT</name>
<sequence length="455" mass="51806">MTMSTSVQSEILNEALPLSQAMEKLNIVSDGDFERAKERFKDARRRATDAFSNQALSIEDRLMAAKLHIVATILECLESPEHAITSCLSFLKELHGLEEIAEIFSVYLNRGFMSRLNTAQRVECVKSIMLVNYTLFQFVFKFTSKYTSAIAWPTIELAERSFNPILSWQEISTRKSMGDELTQLPNKLILDESTITVYSAVNSHGDVIVGEDPDNIKIIWKRAESKVVKLPEPSEGKVIRQYIVGLAVDKNNNVYVVRWLKTSTENGKVESIVLDVLDENYNVKQDSRRLEHLEATKCYYVKIAITKNNNIVMVRYRDPQVYICDNTGKLKHKFERGSLDLRSLGICGQGEIMIPSDDDRAVEIYSEEGNLKSTIKLPEGHKVRGLEFHYVICKIIFLTYVEKKDSYFLLCYTEAGELETTTFFSKRVADELPPKIKSHPSGPVAILKEKSITFI</sequence>
<gene>
    <name evidence="1" type="ORF">PACLA_8A054731</name>
</gene>
<protein>
    <submittedName>
        <fullName evidence="1">Uncharacterized protein</fullName>
    </submittedName>
</protein>
<comment type="caution">
    <text evidence="1">The sequence shown here is derived from an EMBL/GenBank/DDBJ whole genome shotgun (WGS) entry which is preliminary data.</text>
</comment>
<dbReference type="Gene3D" id="2.120.10.30">
    <property type="entry name" value="TolB, C-terminal domain"/>
    <property type="match status" value="1"/>
</dbReference>
<organism evidence="1 2">
    <name type="scientific">Paramuricea clavata</name>
    <name type="common">Red gorgonian</name>
    <name type="synonym">Violescent sea-whip</name>
    <dbReference type="NCBI Taxonomy" id="317549"/>
    <lineage>
        <taxon>Eukaryota</taxon>
        <taxon>Metazoa</taxon>
        <taxon>Cnidaria</taxon>
        <taxon>Anthozoa</taxon>
        <taxon>Octocorallia</taxon>
        <taxon>Malacalcyonacea</taxon>
        <taxon>Plexauridae</taxon>
        <taxon>Paramuricea</taxon>
    </lineage>
</organism>
<accession>A0A7D9HP63</accession>
<dbReference type="AlphaFoldDB" id="A0A7D9HP63"/>
<dbReference type="EMBL" id="CACRXK020001176">
    <property type="protein sequence ID" value="CAB3987444.1"/>
    <property type="molecule type" value="Genomic_DNA"/>
</dbReference>
<reference evidence="1" key="1">
    <citation type="submission" date="2020-04" db="EMBL/GenBank/DDBJ databases">
        <authorList>
            <person name="Alioto T."/>
            <person name="Alioto T."/>
            <person name="Gomez Garrido J."/>
        </authorList>
    </citation>
    <scope>NUCLEOTIDE SEQUENCE</scope>
    <source>
        <strain evidence="1">A484AB</strain>
    </source>
</reference>
<dbReference type="SUPFAM" id="SSF101898">
    <property type="entry name" value="NHL repeat"/>
    <property type="match status" value="1"/>
</dbReference>
<evidence type="ECO:0000313" key="2">
    <source>
        <dbReference type="Proteomes" id="UP001152795"/>
    </source>
</evidence>
<dbReference type="Proteomes" id="UP001152795">
    <property type="component" value="Unassembled WGS sequence"/>
</dbReference>
<evidence type="ECO:0000313" key="1">
    <source>
        <dbReference type="EMBL" id="CAB3987444.1"/>
    </source>
</evidence>
<dbReference type="InterPro" id="IPR011042">
    <property type="entry name" value="6-blade_b-propeller_TolB-like"/>
</dbReference>
<proteinExistence type="predicted"/>